<feature type="chain" id="PRO_5014668659" evidence="2">
    <location>
        <begin position="24"/>
        <end position="379"/>
    </location>
</feature>
<dbReference type="AlphaFoldDB" id="A0A2K8MEN8"/>
<dbReference type="EMBL" id="CP024923">
    <property type="protein sequence ID" value="ATY32368.1"/>
    <property type="molecule type" value="Genomic_DNA"/>
</dbReference>
<gene>
    <name evidence="3" type="ORF">CVN68_10560</name>
</gene>
<dbReference type="InterPro" id="IPR011990">
    <property type="entry name" value="TPR-like_helical_dom_sf"/>
</dbReference>
<dbReference type="Proteomes" id="UP000229081">
    <property type="component" value="Chromosome"/>
</dbReference>
<organism evidence="3 4">
    <name type="scientific">Sphingomonas psychrotolerans</name>
    <dbReference type="NCBI Taxonomy" id="1327635"/>
    <lineage>
        <taxon>Bacteria</taxon>
        <taxon>Pseudomonadati</taxon>
        <taxon>Pseudomonadota</taxon>
        <taxon>Alphaproteobacteria</taxon>
        <taxon>Sphingomonadales</taxon>
        <taxon>Sphingomonadaceae</taxon>
        <taxon>Sphingomonas</taxon>
    </lineage>
</organism>
<keyword evidence="4" id="KW-1185">Reference proteome</keyword>
<evidence type="ECO:0000256" key="2">
    <source>
        <dbReference type="SAM" id="SignalP"/>
    </source>
</evidence>
<dbReference type="NCBIfam" id="TIGR04390">
    <property type="entry name" value="OMP_YaiO_dom"/>
    <property type="match status" value="1"/>
</dbReference>
<feature type="repeat" description="TPR" evidence="1">
    <location>
        <begin position="64"/>
        <end position="97"/>
    </location>
</feature>
<protein>
    <submittedName>
        <fullName evidence="3">Uncharacterized protein</fullName>
    </submittedName>
</protein>
<dbReference type="Gene3D" id="1.25.40.10">
    <property type="entry name" value="Tetratricopeptide repeat domain"/>
    <property type="match status" value="1"/>
</dbReference>
<name>A0A2K8MEN8_9SPHN</name>
<dbReference type="InterPro" id="IPR030887">
    <property type="entry name" value="Beta-barrel_YaiO"/>
</dbReference>
<dbReference type="KEGG" id="sphc:CVN68_10560"/>
<accession>A0A2K8MEN8</accession>
<evidence type="ECO:0000313" key="3">
    <source>
        <dbReference type="EMBL" id="ATY32368.1"/>
    </source>
</evidence>
<proteinExistence type="predicted"/>
<dbReference type="InterPro" id="IPR019734">
    <property type="entry name" value="TPR_rpt"/>
</dbReference>
<keyword evidence="2" id="KW-0732">Signal</keyword>
<sequence length="379" mass="40811">MLRRTAEAAALLALLGTPIVAFAQAGTGDRGTTITEARAAVARGDNAAAIARLEAASIAWPNDPEILRLLGSAYAYAQRHREAIATLRAAQAMAPEDMDIGAALARAYLWSGDRDAARRELAAMETRDPGNAELAAIRNQLALPKGERVTTRRGIFAGQSVADVSLDNGPHRTWSTTTLGAFAPIARGTAFSVEAEREDRRLAVDTHLLARVDHQFSPGWRGYLAAAATPEANFREQWSIRGGIEADLGRRVSLLADVRHAVYGQTQVTAIEPGIRFGMPALRSSATLRMINLWDEQGEHRSGWSARLDTETRSGAGLFAGVASYPDTEVGITRRARSAFVGAAIPVSADVTVRVTGEYERRVDSYTRKGLSLGLQLRL</sequence>
<reference evidence="3 4" key="1">
    <citation type="submission" date="2017-11" db="EMBL/GenBank/DDBJ databases">
        <title>Complete genome sequence of Sphingomonas sp. Strain Cra20, a psychrotolerant potential plant growth promoting rhizobacteria.</title>
        <authorList>
            <person name="Luo Y."/>
        </authorList>
    </citation>
    <scope>NUCLEOTIDE SEQUENCE [LARGE SCALE GENOMIC DNA]</scope>
    <source>
        <strain evidence="3 4">Cra20</strain>
    </source>
</reference>
<dbReference type="PROSITE" id="PS50005">
    <property type="entry name" value="TPR"/>
    <property type="match status" value="1"/>
</dbReference>
<evidence type="ECO:0000313" key="4">
    <source>
        <dbReference type="Proteomes" id="UP000229081"/>
    </source>
</evidence>
<dbReference type="SUPFAM" id="SSF48452">
    <property type="entry name" value="TPR-like"/>
    <property type="match status" value="1"/>
</dbReference>
<feature type="signal peptide" evidence="2">
    <location>
        <begin position="1"/>
        <end position="23"/>
    </location>
</feature>
<evidence type="ECO:0000256" key="1">
    <source>
        <dbReference type="PROSITE-ProRule" id="PRU00339"/>
    </source>
</evidence>
<dbReference type="Pfam" id="PF14559">
    <property type="entry name" value="TPR_19"/>
    <property type="match status" value="1"/>
</dbReference>
<dbReference type="OrthoDB" id="8038200at2"/>
<keyword evidence="1" id="KW-0802">TPR repeat</keyword>
<dbReference type="RefSeq" id="WP_100282176.1">
    <property type="nucleotide sequence ID" value="NZ_CP024923.1"/>
</dbReference>